<dbReference type="Pfam" id="PF00067">
    <property type="entry name" value="p450"/>
    <property type="match status" value="1"/>
</dbReference>
<gene>
    <name evidence="2" type="ORF">KO508_05805</name>
</gene>
<organism evidence="2 3">
    <name type="scientific">Marinobacter salexigens</name>
    <dbReference type="NCBI Taxonomy" id="1925763"/>
    <lineage>
        <taxon>Bacteria</taxon>
        <taxon>Pseudomonadati</taxon>
        <taxon>Pseudomonadota</taxon>
        <taxon>Gammaproteobacteria</taxon>
        <taxon>Pseudomonadales</taxon>
        <taxon>Marinobacteraceae</taxon>
        <taxon>Marinobacter</taxon>
    </lineage>
</organism>
<accession>A0ABS6A5R3</accession>
<comment type="caution">
    <text evidence="2">The sequence shown here is derived from an EMBL/GenBank/DDBJ whole genome shotgun (WGS) entry which is preliminary data.</text>
</comment>
<proteinExistence type="inferred from homology"/>
<dbReference type="Proteomes" id="UP000753376">
    <property type="component" value="Unassembled WGS sequence"/>
</dbReference>
<evidence type="ECO:0000313" key="3">
    <source>
        <dbReference type="Proteomes" id="UP000753376"/>
    </source>
</evidence>
<dbReference type="CDD" id="cd11079">
    <property type="entry name" value="Cyp_unk"/>
    <property type="match status" value="1"/>
</dbReference>
<dbReference type="InterPro" id="IPR001128">
    <property type="entry name" value="Cyt_P450"/>
</dbReference>
<dbReference type="PANTHER" id="PTHR46696:SF6">
    <property type="entry name" value="P450, PUTATIVE (EUROFUNG)-RELATED"/>
    <property type="match status" value="1"/>
</dbReference>
<dbReference type="RefSeq" id="WP_216007418.1">
    <property type="nucleotide sequence ID" value="NZ_JAHKPV010000006.1"/>
</dbReference>
<sequence length="380" mass="42149">MTDHMPDDLSAAGRDLRAYTDELRPKHPVVRNTKGEWVLLRHADVLAAALDHERFSSHVSRYLQVPNGLDGEEHTRYRKVIEKYLTREALEPFIPVFKRVASQLMAELPKGKVLDAVSDIGAVFAVRAQCAWLGWPDELEPQLLAWMQENHAATRSGDNAQMADVAEQFDEIIRSIIRPRRSVGNKAPDDLTTKLCRETVNGQPLTEAELVSILRNWTGGDLGSIALCVGVLIAHIAQHPELAVKMRAASNNEVEAAINEILRLDNPFVSNRRVTTCPLHIGGRDIPSGAKVKLNWTSANRDETVFDNTRFDPQGNAAANLLYGAGKHACPGRLLATWELRIALQTMLTSLQTIELAADQPLEREVAPVGGYHRVPVVLR</sequence>
<protein>
    <submittedName>
        <fullName evidence="2">Cytochrome P450</fullName>
    </submittedName>
</protein>
<evidence type="ECO:0000256" key="1">
    <source>
        <dbReference type="ARBA" id="ARBA00010617"/>
    </source>
</evidence>
<dbReference type="PANTHER" id="PTHR46696">
    <property type="entry name" value="P450, PUTATIVE (EUROFUNG)-RELATED"/>
    <property type="match status" value="1"/>
</dbReference>
<keyword evidence="3" id="KW-1185">Reference proteome</keyword>
<name>A0ABS6A5R3_9GAMM</name>
<reference evidence="2 3" key="1">
    <citation type="submission" date="2021-05" db="EMBL/GenBank/DDBJ databases">
        <title>Draft genomes of bacteria isolated from model marine particles.</title>
        <authorList>
            <person name="Datta M.S."/>
            <person name="Schwartzman J.A."/>
            <person name="Enke T.N."/>
            <person name="Saavedra J."/>
            <person name="Cermak N."/>
            <person name="Cordero O.X."/>
        </authorList>
    </citation>
    <scope>NUCLEOTIDE SEQUENCE [LARGE SCALE GENOMIC DNA]</scope>
    <source>
        <strain evidence="2 3">D2M19</strain>
    </source>
</reference>
<dbReference type="EMBL" id="JAHKPV010000006">
    <property type="protein sequence ID" value="MBU2873522.1"/>
    <property type="molecule type" value="Genomic_DNA"/>
</dbReference>
<comment type="similarity">
    <text evidence="1">Belongs to the cytochrome P450 family.</text>
</comment>
<evidence type="ECO:0000313" key="2">
    <source>
        <dbReference type="EMBL" id="MBU2873522.1"/>
    </source>
</evidence>